<dbReference type="Pfam" id="PF00135">
    <property type="entry name" value="COesterase"/>
    <property type="match status" value="1"/>
</dbReference>
<dbReference type="OrthoDB" id="3200163at2759"/>
<keyword evidence="3" id="KW-0719">Serine esterase</keyword>
<evidence type="ECO:0000313" key="8">
    <source>
        <dbReference type="Proteomes" id="UP000614601"/>
    </source>
</evidence>
<dbReference type="InterPro" id="IPR002168">
    <property type="entry name" value="Lipase_GDXG_HIS_AS"/>
</dbReference>
<comment type="similarity">
    <text evidence="1 5">Belongs to the type-B carboxylesterase/lipase family.</text>
</comment>
<evidence type="ECO:0000256" key="2">
    <source>
        <dbReference type="ARBA" id="ARBA00010515"/>
    </source>
</evidence>
<comment type="similarity">
    <text evidence="2">Belongs to the 'GDXG' lipolytic enzyme family.</text>
</comment>
<dbReference type="PANTHER" id="PTHR44590">
    <property type="entry name" value="CARBOXYLIC ESTER HYDROLASE-RELATED"/>
    <property type="match status" value="1"/>
</dbReference>
<evidence type="ECO:0000313" key="7">
    <source>
        <dbReference type="EMBL" id="CAD5218943.1"/>
    </source>
</evidence>
<dbReference type="PROSITE" id="PS00941">
    <property type="entry name" value="CARBOXYLESTERASE_B_2"/>
    <property type="match status" value="1"/>
</dbReference>
<sequence>MGHISSYLKPVDRALPTKELKINNGVIRGLTYVFEDGRQASAYMSIPFAQPPVGELRFQKPKPSLPWEGIRDCTKLPPRCPHADMIHEKMFVRIPKSEDCLYLNVFTPGRVEDISQKLPVMVFVHGGGYTIHSCTHYGDSNICRCLCVKNVIVVTFNYRTGIFGFFCTNDSRAAGNYGFWDMQKALEWVRDNISHFGGDPNNVTIFGQSAGGSAVDFLALSPHTRGLFHRYIAMAGNAYATFSRQNAKRMREEWLYLATTMYGFKHDEKASESEVNEQLWKFLKEMPATKLELSLLPSRKLKINRDGRIHVAPLVDGDFFPKDFIELRKEMPKKQIITGVTKWESLLFVIAKNINNSLKDFARMVMDQTLSKYKLNQPKEELIEKAFATFLDESKSPKSLEYKEQIIKMCSDVMFNNSTIYLAETSVKNGHDVYLYTFEYHRPNVAGLLGHFFPFKGATHSTELAYLFGKCIVSTHFTPSAEDLLVMDRFTNLFSNFARSGDPNGTGDKKWVPITKDNIENNFTIDLGDCTMKSEFCENRYKKWLEIWPNLNEWPTVEDAEEFESVDMPVTEVDTIENELIADDKALRNGDSK</sequence>
<gene>
    <name evidence="7" type="ORF">BOKJ2_LOCUS8153</name>
</gene>
<dbReference type="GO" id="GO:0052689">
    <property type="term" value="F:carboxylic ester hydrolase activity"/>
    <property type="evidence" value="ECO:0007669"/>
    <property type="project" value="UniProtKB-KW"/>
</dbReference>
<dbReference type="Proteomes" id="UP000783686">
    <property type="component" value="Unassembled WGS sequence"/>
</dbReference>
<dbReference type="EC" id="3.1.1.-" evidence="5"/>
<accession>A0A811KVB1</accession>
<keyword evidence="8" id="KW-1185">Reference proteome</keyword>
<evidence type="ECO:0000256" key="4">
    <source>
        <dbReference type="ARBA" id="ARBA00022801"/>
    </source>
</evidence>
<dbReference type="InterPro" id="IPR002018">
    <property type="entry name" value="CarbesteraseB"/>
</dbReference>
<dbReference type="PROSITE" id="PS01173">
    <property type="entry name" value="LIPASE_GDXG_HIS"/>
    <property type="match status" value="1"/>
</dbReference>
<dbReference type="Proteomes" id="UP000614601">
    <property type="component" value="Unassembled WGS sequence"/>
</dbReference>
<dbReference type="PROSITE" id="PS00122">
    <property type="entry name" value="CARBOXYLESTERASE_B_1"/>
    <property type="match status" value="1"/>
</dbReference>
<organism evidence="7 8">
    <name type="scientific">Bursaphelenchus okinawaensis</name>
    <dbReference type="NCBI Taxonomy" id="465554"/>
    <lineage>
        <taxon>Eukaryota</taxon>
        <taxon>Metazoa</taxon>
        <taxon>Ecdysozoa</taxon>
        <taxon>Nematoda</taxon>
        <taxon>Chromadorea</taxon>
        <taxon>Rhabditida</taxon>
        <taxon>Tylenchina</taxon>
        <taxon>Tylenchomorpha</taxon>
        <taxon>Aphelenchoidea</taxon>
        <taxon>Aphelenchoididae</taxon>
        <taxon>Bursaphelenchus</taxon>
    </lineage>
</organism>
<feature type="domain" description="Carboxylesterase type B" evidence="6">
    <location>
        <begin position="18"/>
        <end position="544"/>
    </location>
</feature>
<dbReference type="PANTHER" id="PTHR44590:SF3">
    <property type="entry name" value="CARBOXYLESTERASE TYPE B DOMAIN-CONTAINING PROTEIN"/>
    <property type="match status" value="1"/>
</dbReference>
<dbReference type="AlphaFoldDB" id="A0A811KVB1"/>
<evidence type="ECO:0000256" key="3">
    <source>
        <dbReference type="ARBA" id="ARBA00022487"/>
    </source>
</evidence>
<dbReference type="EMBL" id="CAJFCW020000004">
    <property type="protein sequence ID" value="CAG9112170.1"/>
    <property type="molecule type" value="Genomic_DNA"/>
</dbReference>
<protein>
    <recommendedName>
        <fullName evidence="5">Carboxylic ester hydrolase</fullName>
        <ecNumber evidence="5">3.1.1.-</ecNumber>
    </recommendedName>
</protein>
<comment type="caution">
    <text evidence="7">The sequence shown here is derived from an EMBL/GenBank/DDBJ whole genome shotgun (WGS) entry which is preliminary data.</text>
</comment>
<evidence type="ECO:0000259" key="6">
    <source>
        <dbReference type="Pfam" id="PF00135"/>
    </source>
</evidence>
<dbReference type="Gene3D" id="3.40.50.1820">
    <property type="entry name" value="alpha/beta hydrolase"/>
    <property type="match status" value="1"/>
</dbReference>
<reference evidence="7" key="1">
    <citation type="submission" date="2020-09" db="EMBL/GenBank/DDBJ databases">
        <authorList>
            <person name="Kikuchi T."/>
        </authorList>
    </citation>
    <scope>NUCLEOTIDE SEQUENCE</scope>
    <source>
        <strain evidence="7">SH1</strain>
    </source>
</reference>
<dbReference type="InterPro" id="IPR019826">
    <property type="entry name" value="Carboxylesterase_B_AS"/>
</dbReference>
<keyword evidence="4 5" id="KW-0378">Hydrolase</keyword>
<dbReference type="InterPro" id="IPR029058">
    <property type="entry name" value="AB_hydrolase_fold"/>
</dbReference>
<proteinExistence type="inferred from homology"/>
<dbReference type="SUPFAM" id="SSF53474">
    <property type="entry name" value="alpha/beta-Hydrolases"/>
    <property type="match status" value="1"/>
</dbReference>
<evidence type="ECO:0000256" key="5">
    <source>
        <dbReference type="RuleBase" id="RU361235"/>
    </source>
</evidence>
<dbReference type="InterPro" id="IPR019819">
    <property type="entry name" value="Carboxylesterase_B_CS"/>
</dbReference>
<evidence type="ECO:0000256" key="1">
    <source>
        <dbReference type="ARBA" id="ARBA00005964"/>
    </source>
</evidence>
<name>A0A811KVB1_9BILA</name>
<dbReference type="EMBL" id="CAJFDH010000004">
    <property type="protein sequence ID" value="CAD5218943.1"/>
    <property type="molecule type" value="Genomic_DNA"/>
</dbReference>